<evidence type="ECO:0000256" key="3">
    <source>
        <dbReference type="ARBA" id="ARBA00022490"/>
    </source>
</evidence>
<comment type="catalytic activity">
    <reaction evidence="6">
        <text>dTTP + H2O = dTMP + diphosphate + H(+)</text>
        <dbReference type="Rhea" id="RHEA:28534"/>
        <dbReference type="ChEBI" id="CHEBI:15377"/>
        <dbReference type="ChEBI" id="CHEBI:15378"/>
        <dbReference type="ChEBI" id="CHEBI:33019"/>
        <dbReference type="ChEBI" id="CHEBI:37568"/>
        <dbReference type="ChEBI" id="CHEBI:63528"/>
        <dbReference type="EC" id="3.6.1.9"/>
    </reaction>
</comment>
<reference evidence="8" key="1">
    <citation type="submission" date="2016-11" db="EMBL/GenBank/DDBJ databases">
        <authorList>
            <person name="Varghese N."/>
            <person name="Submissions S."/>
        </authorList>
    </citation>
    <scope>NUCLEOTIDE SEQUENCE [LARGE SCALE GENOMIC DNA]</scope>
    <source>
        <strain evidence="8">DSM 21264</strain>
    </source>
</reference>
<dbReference type="PIRSF" id="PIRSF006305">
    <property type="entry name" value="Maf"/>
    <property type="match status" value="1"/>
</dbReference>
<comment type="function">
    <text evidence="6">Nucleoside triphosphate pyrophosphatase that hydrolyzes dTTP and UTP. May have a dual role in cell division arrest and in preventing the incorporation of modified nucleotides into cellular nucleic acids.</text>
</comment>
<proteinExistence type="inferred from homology"/>
<comment type="caution">
    <text evidence="6">Lacks conserved residue(s) required for the propagation of feature annotation.</text>
</comment>
<dbReference type="InterPro" id="IPR029001">
    <property type="entry name" value="ITPase-like_fam"/>
</dbReference>
<evidence type="ECO:0000256" key="5">
    <source>
        <dbReference type="ARBA" id="ARBA00023080"/>
    </source>
</evidence>
<dbReference type="InterPro" id="IPR003697">
    <property type="entry name" value="Maf-like"/>
</dbReference>
<dbReference type="NCBIfam" id="TIGR00172">
    <property type="entry name" value="maf"/>
    <property type="match status" value="1"/>
</dbReference>
<dbReference type="Pfam" id="PF02545">
    <property type="entry name" value="Maf"/>
    <property type="match status" value="1"/>
</dbReference>
<sequence>MNDRILYLASASPRRKELLTQLGYSFDIILPEVVEAHQAHESAKAYVSRLSREKAIAGLDMVRSEQAVVLGADTIVVIDQHILEKPTCLTHARQMLLQLSGRNHRVMTAVTVTDAQQTHTIVVTTDVWFKPLSDDEIERYWQSGEPCDKAGSYGIQGLGGKFVTRIEGSYFAVVGLPLFETDQLLHKFL</sequence>
<evidence type="ECO:0000313" key="8">
    <source>
        <dbReference type="Proteomes" id="UP000184159"/>
    </source>
</evidence>
<evidence type="ECO:0000313" key="7">
    <source>
        <dbReference type="EMBL" id="SHF23022.1"/>
    </source>
</evidence>
<dbReference type="GO" id="GO:0005737">
    <property type="term" value="C:cytoplasm"/>
    <property type="evidence" value="ECO:0007669"/>
    <property type="project" value="UniProtKB-SubCell"/>
</dbReference>
<evidence type="ECO:0000256" key="4">
    <source>
        <dbReference type="ARBA" id="ARBA00022801"/>
    </source>
</evidence>
<name>A0A1M4ZZ63_VIBGA</name>
<dbReference type="RefSeq" id="WP_072958074.1">
    <property type="nucleotide sequence ID" value="NZ_FQUH01000007.1"/>
</dbReference>
<feature type="site" description="Important for substrate specificity" evidence="6">
    <location>
        <position position="74"/>
    </location>
</feature>
<comment type="similarity">
    <text evidence="6">Belongs to the Maf family. YhdE subfamily.</text>
</comment>
<evidence type="ECO:0000256" key="6">
    <source>
        <dbReference type="HAMAP-Rule" id="MF_00528"/>
    </source>
</evidence>
<keyword evidence="3 6" id="KW-0963">Cytoplasm</keyword>
<comment type="cofactor">
    <cofactor evidence="1 6">
        <name>a divalent metal cation</name>
        <dbReference type="ChEBI" id="CHEBI:60240"/>
    </cofactor>
</comment>
<dbReference type="FunFam" id="3.90.950.10:FF:000004">
    <property type="entry name" value="dTTP/UTP pyrophosphatase"/>
    <property type="match status" value="1"/>
</dbReference>
<dbReference type="GO" id="GO:0036218">
    <property type="term" value="F:dTTP diphosphatase activity"/>
    <property type="evidence" value="ECO:0007669"/>
    <property type="project" value="RHEA"/>
</dbReference>
<keyword evidence="4 6" id="KW-0378">Hydrolase</keyword>
<keyword evidence="5 6" id="KW-0546">Nucleotide metabolism</keyword>
<feature type="site" description="Important for substrate specificity" evidence="6">
    <location>
        <position position="156"/>
    </location>
</feature>
<dbReference type="AlphaFoldDB" id="A0A1M4ZZ63"/>
<dbReference type="PANTHER" id="PTHR43213">
    <property type="entry name" value="BIFUNCTIONAL DTTP/UTP PYROPHOSPHATASE/METHYLTRANSFERASE PROTEIN-RELATED"/>
    <property type="match status" value="1"/>
</dbReference>
<comment type="catalytic activity">
    <reaction evidence="6">
        <text>UTP + H2O = UMP + diphosphate + H(+)</text>
        <dbReference type="Rhea" id="RHEA:29395"/>
        <dbReference type="ChEBI" id="CHEBI:15377"/>
        <dbReference type="ChEBI" id="CHEBI:15378"/>
        <dbReference type="ChEBI" id="CHEBI:33019"/>
        <dbReference type="ChEBI" id="CHEBI:46398"/>
        <dbReference type="ChEBI" id="CHEBI:57865"/>
        <dbReference type="EC" id="3.6.1.9"/>
    </reaction>
</comment>
<dbReference type="Proteomes" id="UP000184159">
    <property type="component" value="Unassembled WGS sequence"/>
</dbReference>
<feature type="active site" description="Proton acceptor" evidence="6">
    <location>
        <position position="73"/>
    </location>
</feature>
<dbReference type="Gene3D" id="3.90.950.10">
    <property type="match status" value="1"/>
</dbReference>
<protein>
    <recommendedName>
        <fullName evidence="6">dTTP/UTP pyrophosphatase</fullName>
        <shortName evidence="6">dTTPase/UTPase</shortName>
        <ecNumber evidence="6">3.6.1.9</ecNumber>
    </recommendedName>
    <alternativeName>
        <fullName evidence="6">Nucleoside triphosphate pyrophosphatase</fullName>
    </alternativeName>
    <alternativeName>
        <fullName evidence="6">Nucleotide pyrophosphatase</fullName>
        <shortName evidence="6">Nucleotide PPase</shortName>
    </alternativeName>
</protein>
<dbReference type="GO" id="GO:0036221">
    <property type="term" value="F:UTP diphosphatase activity"/>
    <property type="evidence" value="ECO:0007669"/>
    <property type="project" value="RHEA"/>
</dbReference>
<keyword evidence="8" id="KW-1185">Reference proteome</keyword>
<gene>
    <name evidence="7" type="ORF">SAMN02745781_01732</name>
</gene>
<dbReference type="PANTHER" id="PTHR43213:SF5">
    <property type="entry name" value="BIFUNCTIONAL DTTP_UTP PYROPHOSPHATASE_METHYLTRANSFERASE PROTEIN-RELATED"/>
    <property type="match status" value="1"/>
</dbReference>
<accession>A0A1M4ZZ63</accession>
<dbReference type="CDD" id="cd00555">
    <property type="entry name" value="Maf"/>
    <property type="match status" value="1"/>
</dbReference>
<dbReference type="SUPFAM" id="SSF52972">
    <property type="entry name" value="ITPase-like"/>
    <property type="match status" value="1"/>
</dbReference>
<dbReference type="HAMAP" id="MF_00528">
    <property type="entry name" value="Maf"/>
    <property type="match status" value="1"/>
</dbReference>
<feature type="site" description="Important for substrate specificity" evidence="6">
    <location>
        <position position="14"/>
    </location>
</feature>
<dbReference type="EC" id="3.6.1.9" evidence="6"/>
<evidence type="ECO:0000256" key="2">
    <source>
        <dbReference type="ARBA" id="ARBA00004496"/>
    </source>
</evidence>
<organism evidence="7 8">
    <name type="scientific">Vibrio gazogenes DSM 21264 = NBRC 103151</name>
    <dbReference type="NCBI Taxonomy" id="1123492"/>
    <lineage>
        <taxon>Bacteria</taxon>
        <taxon>Pseudomonadati</taxon>
        <taxon>Pseudomonadota</taxon>
        <taxon>Gammaproteobacteria</taxon>
        <taxon>Vibrionales</taxon>
        <taxon>Vibrionaceae</taxon>
        <taxon>Vibrio</taxon>
    </lineage>
</organism>
<comment type="subcellular location">
    <subcellularLocation>
        <location evidence="2 6">Cytoplasm</location>
    </subcellularLocation>
</comment>
<dbReference type="GO" id="GO:0009117">
    <property type="term" value="P:nucleotide metabolic process"/>
    <property type="evidence" value="ECO:0007669"/>
    <property type="project" value="UniProtKB-KW"/>
</dbReference>
<dbReference type="EMBL" id="FQUH01000007">
    <property type="protein sequence ID" value="SHF23022.1"/>
    <property type="molecule type" value="Genomic_DNA"/>
</dbReference>
<evidence type="ECO:0000256" key="1">
    <source>
        <dbReference type="ARBA" id="ARBA00001968"/>
    </source>
</evidence>